<reference evidence="15 16" key="1">
    <citation type="submission" date="2018-08" db="EMBL/GenBank/DDBJ databases">
        <title>A genome reference for cultivated species of the human gut microbiota.</title>
        <authorList>
            <person name="Zou Y."/>
            <person name="Xue W."/>
            <person name="Luo G."/>
        </authorList>
    </citation>
    <scope>NUCLEOTIDE SEQUENCE [LARGE SCALE GENOMIC DNA]</scope>
    <source>
        <strain evidence="15 16">AM25-6</strain>
    </source>
</reference>
<evidence type="ECO:0000256" key="13">
    <source>
        <dbReference type="PROSITE-ProRule" id="PRU01023"/>
    </source>
</evidence>
<dbReference type="Pfam" id="PF01189">
    <property type="entry name" value="Methyltr_RsmB-F"/>
    <property type="match status" value="1"/>
</dbReference>
<evidence type="ECO:0000313" key="15">
    <source>
        <dbReference type="EMBL" id="RGD73784.1"/>
    </source>
</evidence>
<dbReference type="InterPro" id="IPR023267">
    <property type="entry name" value="RCMT"/>
</dbReference>
<dbReference type="InterPro" id="IPR049560">
    <property type="entry name" value="MeTrfase_RsmB-F_NOP2_cat"/>
</dbReference>
<dbReference type="SUPFAM" id="SSF48013">
    <property type="entry name" value="NusB-like"/>
    <property type="match status" value="1"/>
</dbReference>
<dbReference type="InterPro" id="IPR035926">
    <property type="entry name" value="NusB-like_sf"/>
</dbReference>
<sequence length="450" mass="51576">MAKNIKISPSRVSAYKVLSEVLMTGAYSNIALTKHLASIKIEADRRLCTNIVHGVIKKINKLEYVLSNLSNTPVNELDERVKISLYIGLYQIIYLNKIPEYALVNDSVNLVKMFVGKKASGFVNGILRNALRKKHELKEIEFSDFFDIMYYEYGFKRALSEKLLLSYSKEELIEYAKYSILPPNVTLRVNKLKTDREELKNRFKEKGFEVRDTFVPEGIEVLSHLNVTLLEEYKKGLFSIQDCAGMVVAHSLDVKEDMKVLDMCAAPGGKSMHTSELMNNSGDIISCDIYTKKLEIMNFRMKQLGINNIMTKKLDGTVFNEGYVNKFDRIICDVPCSGLGVIRRKPEILIYYSNEKIEELKKVQRQILENGIKYLKKGGVLIYSTCTINKEENEDIVYSILKEHEDIKLNEINLPFEFDYDKAKAKEGILNINGDKNNIDSFFIAKLTKI</sequence>
<name>A0A3E3DWZ6_9FIRM</name>
<comment type="function">
    <text evidence="1">Specifically methylates the cytosine at position 967 (m5C967) of 16S rRNA.</text>
</comment>
<dbReference type="PANTHER" id="PTHR22807:SF53">
    <property type="entry name" value="RIBOSOMAL RNA SMALL SUBUNIT METHYLTRANSFERASE B-RELATED"/>
    <property type="match status" value="1"/>
</dbReference>
<keyword evidence="7 13" id="KW-0808">Transferase</keyword>
<evidence type="ECO:0000259" key="14">
    <source>
        <dbReference type="PROSITE" id="PS51686"/>
    </source>
</evidence>
<dbReference type="NCBIfam" id="TIGR00563">
    <property type="entry name" value="rsmB"/>
    <property type="match status" value="1"/>
</dbReference>
<dbReference type="GO" id="GO:0008649">
    <property type="term" value="F:rRNA methyltransferase activity"/>
    <property type="evidence" value="ECO:0007669"/>
    <property type="project" value="InterPro"/>
</dbReference>
<accession>A0A3E3DWZ6</accession>
<dbReference type="InterPro" id="IPR029063">
    <property type="entry name" value="SAM-dependent_MTases_sf"/>
</dbReference>
<dbReference type="PROSITE" id="PS51686">
    <property type="entry name" value="SAM_MT_RSMB_NOP"/>
    <property type="match status" value="1"/>
</dbReference>
<dbReference type="InterPro" id="IPR004573">
    <property type="entry name" value="rRNA_ssu_MeTfrase_B"/>
</dbReference>
<dbReference type="SUPFAM" id="SSF53335">
    <property type="entry name" value="S-adenosyl-L-methionine-dependent methyltransferases"/>
    <property type="match status" value="1"/>
</dbReference>
<evidence type="ECO:0000256" key="6">
    <source>
        <dbReference type="ARBA" id="ARBA00022603"/>
    </source>
</evidence>
<dbReference type="CDD" id="cd02440">
    <property type="entry name" value="AdoMet_MTases"/>
    <property type="match status" value="1"/>
</dbReference>
<dbReference type="AlphaFoldDB" id="A0A3E3DWZ6"/>
<evidence type="ECO:0000256" key="12">
    <source>
        <dbReference type="ARBA" id="ARBA00047283"/>
    </source>
</evidence>
<feature type="binding site" evidence="13">
    <location>
        <position position="315"/>
    </location>
    <ligand>
        <name>S-adenosyl-L-methionine</name>
        <dbReference type="ChEBI" id="CHEBI:59789"/>
    </ligand>
</feature>
<evidence type="ECO:0000256" key="9">
    <source>
        <dbReference type="ARBA" id="ARBA00022884"/>
    </source>
</evidence>
<feature type="active site" description="Nucleophile" evidence="13">
    <location>
        <position position="386"/>
    </location>
</feature>
<keyword evidence="8 13" id="KW-0949">S-adenosyl-L-methionine</keyword>
<keyword evidence="6 13" id="KW-0489">Methyltransferase</keyword>
<dbReference type="NCBIfam" id="NF011494">
    <property type="entry name" value="PRK14902.1"/>
    <property type="match status" value="1"/>
</dbReference>
<comment type="similarity">
    <text evidence="13">Belongs to the class I-like SAM-binding methyltransferase superfamily. RsmB/NOP family.</text>
</comment>
<dbReference type="GO" id="GO:0006355">
    <property type="term" value="P:regulation of DNA-templated transcription"/>
    <property type="evidence" value="ECO:0007669"/>
    <property type="project" value="InterPro"/>
</dbReference>
<evidence type="ECO:0000313" key="16">
    <source>
        <dbReference type="Proteomes" id="UP000261212"/>
    </source>
</evidence>
<dbReference type="Gene3D" id="3.30.70.1170">
    <property type="entry name" value="Sun protein, domain 3"/>
    <property type="match status" value="1"/>
</dbReference>
<evidence type="ECO:0000256" key="1">
    <source>
        <dbReference type="ARBA" id="ARBA00002724"/>
    </source>
</evidence>
<feature type="binding site" evidence="13">
    <location>
        <begin position="264"/>
        <end position="270"/>
    </location>
    <ligand>
        <name>S-adenosyl-L-methionine</name>
        <dbReference type="ChEBI" id="CHEBI:59789"/>
    </ligand>
</feature>
<dbReference type="Gene3D" id="1.10.940.10">
    <property type="entry name" value="NusB-like"/>
    <property type="match status" value="1"/>
</dbReference>
<dbReference type="RefSeq" id="WP_117532404.1">
    <property type="nucleotide sequence ID" value="NZ_QUSM01000004.1"/>
</dbReference>
<dbReference type="EMBL" id="QUSM01000004">
    <property type="protein sequence ID" value="RGD73784.1"/>
    <property type="molecule type" value="Genomic_DNA"/>
</dbReference>
<dbReference type="FunFam" id="3.40.50.150:FF:000022">
    <property type="entry name" value="Ribosomal RNA small subunit methyltransferase B"/>
    <property type="match status" value="1"/>
</dbReference>
<dbReference type="EC" id="2.1.1.176" evidence="3"/>
<dbReference type="GO" id="GO:0003723">
    <property type="term" value="F:RNA binding"/>
    <property type="evidence" value="ECO:0007669"/>
    <property type="project" value="UniProtKB-UniRule"/>
</dbReference>
<dbReference type="GO" id="GO:0005737">
    <property type="term" value="C:cytoplasm"/>
    <property type="evidence" value="ECO:0007669"/>
    <property type="project" value="UniProtKB-SubCell"/>
</dbReference>
<keyword evidence="4" id="KW-0963">Cytoplasm</keyword>
<comment type="catalytic activity">
    <reaction evidence="12">
        <text>cytidine(967) in 16S rRNA + S-adenosyl-L-methionine = 5-methylcytidine(967) in 16S rRNA + S-adenosyl-L-homocysteine + H(+)</text>
        <dbReference type="Rhea" id="RHEA:42748"/>
        <dbReference type="Rhea" id="RHEA-COMP:10219"/>
        <dbReference type="Rhea" id="RHEA-COMP:10220"/>
        <dbReference type="ChEBI" id="CHEBI:15378"/>
        <dbReference type="ChEBI" id="CHEBI:57856"/>
        <dbReference type="ChEBI" id="CHEBI:59789"/>
        <dbReference type="ChEBI" id="CHEBI:74483"/>
        <dbReference type="ChEBI" id="CHEBI:82748"/>
        <dbReference type="EC" id="2.1.1.176"/>
    </reaction>
</comment>
<keyword evidence="9 13" id="KW-0694">RNA-binding</keyword>
<evidence type="ECO:0000256" key="5">
    <source>
        <dbReference type="ARBA" id="ARBA00022552"/>
    </source>
</evidence>
<evidence type="ECO:0000256" key="8">
    <source>
        <dbReference type="ARBA" id="ARBA00022691"/>
    </source>
</evidence>
<dbReference type="Pfam" id="PF01029">
    <property type="entry name" value="NusB"/>
    <property type="match status" value="1"/>
</dbReference>
<evidence type="ECO:0000256" key="3">
    <source>
        <dbReference type="ARBA" id="ARBA00012140"/>
    </source>
</evidence>
<keyword evidence="5" id="KW-0698">rRNA processing</keyword>
<dbReference type="Pfam" id="PF22458">
    <property type="entry name" value="RsmF-B_ferredox"/>
    <property type="match status" value="1"/>
</dbReference>
<evidence type="ECO:0000256" key="4">
    <source>
        <dbReference type="ARBA" id="ARBA00022490"/>
    </source>
</evidence>
<dbReference type="Gene3D" id="3.40.50.150">
    <property type="entry name" value="Vaccinia Virus protein VP39"/>
    <property type="match status" value="1"/>
</dbReference>
<organism evidence="15 16">
    <name type="scientific">Anaerofustis stercorihominis</name>
    <dbReference type="NCBI Taxonomy" id="214853"/>
    <lineage>
        <taxon>Bacteria</taxon>
        <taxon>Bacillati</taxon>
        <taxon>Bacillota</taxon>
        <taxon>Clostridia</taxon>
        <taxon>Eubacteriales</taxon>
        <taxon>Eubacteriaceae</taxon>
        <taxon>Anaerofustis</taxon>
    </lineage>
</organism>
<dbReference type="PRINTS" id="PR02008">
    <property type="entry name" value="RCMTFAMILY"/>
</dbReference>
<dbReference type="InterPro" id="IPR001678">
    <property type="entry name" value="MeTrfase_RsmB-F_NOP2_dom"/>
</dbReference>
<dbReference type="Proteomes" id="UP000261212">
    <property type="component" value="Unassembled WGS sequence"/>
</dbReference>
<feature type="domain" description="SAM-dependent MTase RsmB/NOP-type" evidence="14">
    <location>
        <begin position="175"/>
        <end position="450"/>
    </location>
</feature>
<evidence type="ECO:0000256" key="7">
    <source>
        <dbReference type="ARBA" id="ARBA00022679"/>
    </source>
</evidence>
<dbReference type="InterPro" id="IPR054728">
    <property type="entry name" value="RsmB-like_ferredoxin"/>
</dbReference>
<dbReference type="InterPro" id="IPR006027">
    <property type="entry name" value="NusB_RsmB_TIM44"/>
</dbReference>
<comment type="caution">
    <text evidence="15">The sequence shown here is derived from an EMBL/GenBank/DDBJ whole genome shotgun (WGS) entry which is preliminary data.</text>
</comment>
<feature type="binding site" evidence="13">
    <location>
        <position position="288"/>
    </location>
    <ligand>
        <name>S-adenosyl-L-methionine</name>
        <dbReference type="ChEBI" id="CHEBI:59789"/>
    </ligand>
</feature>
<protein>
    <recommendedName>
        <fullName evidence="3">16S rRNA (cytosine(967)-C(5))-methyltransferase</fullName>
        <ecNumber evidence="3">2.1.1.176</ecNumber>
    </recommendedName>
    <alternativeName>
        <fullName evidence="10">16S rRNA m5C967 methyltransferase</fullName>
    </alternativeName>
    <alternativeName>
        <fullName evidence="11">rRNA (cytosine-C(5)-)-methyltransferase RsmB</fullName>
    </alternativeName>
</protein>
<proteinExistence type="inferred from homology"/>
<comment type="subcellular location">
    <subcellularLocation>
        <location evidence="2">Cytoplasm</location>
    </subcellularLocation>
</comment>
<dbReference type="PANTHER" id="PTHR22807">
    <property type="entry name" value="NOP2 YEAST -RELATED NOL1/NOP2/FMU SUN DOMAIN-CONTAINING"/>
    <property type="match status" value="1"/>
</dbReference>
<evidence type="ECO:0000256" key="2">
    <source>
        <dbReference type="ARBA" id="ARBA00004496"/>
    </source>
</evidence>
<evidence type="ECO:0000256" key="11">
    <source>
        <dbReference type="ARBA" id="ARBA00031088"/>
    </source>
</evidence>
<feature type="binding site" evidence="13">
    <location>
        <position position="333"/>
    </location>
    <ligand>
        <name>S-adenosyl-L-methionine</name>
        <dbReference type="ChEBI" id="CHEBI:59789"/>
    </ligand>
</feature>
<evidence type="ECO:0000256" key="10">
    <source>
        <dbReference type="ARBA" id="ARBA00030399"/>
    </source>
</evidence>
<gene>
    <name evidence="15" type="primary">rsmB</name>
    <name evidence="15" type="ORF">DW687_08355</name>
</gene>